<dbReference type="EMBL" id="AHHD01000356">
    <property type="protein sequence ID" value="EKG14374.1"/>
    <property type="molecule type" value="Genomic_DNA"/>
</dbReference>
<feature type="signal peptide" evidence="1">
    <location>
        <begin position="1"/>
        <end position="24"/>
    </location>
</feature>
<protein>
    <submittedName>
        <fullName evidence="2">Six-bladed beta-propeller TolB-like protein</fullName>
    </submittedName>
</protein>
<dbReference type="AlphaFoldDB" id="K2RW04"/>
<dbReference type="PANTHER" id="PTHR42060">
    <property type="entry name" value="NHL REPEAT-CONTAINING PROTEIN-RELATED"/>
    <property type="match status" value="1"/>
</dbReference>
<proteinExistence type="predicted"/>
<dbReference type="Proteomes" id="UP000007129">
    <property type="component" value="Unassembled WGS sequence"/>
</dbReference>
<evidence type="ECO:0000313" key="3">
    <source>
        <dbReference type="Proteomes" id="UP000007129"/>
    </source>
</evidence>
<sequence length="326" mass="34439">MEKLSISLPLLVFFSVIFSGSAFATNAATVASTHLVYQFPNGTWVENIAVRGNGHLLVTFVNVPELWTIDPFASPAPTATFIHHFSASRLATGIAEIAPDLFAVSSDSTIYTADLNVSPPNVTTLVRIQDTTLNGMLYLPPPANRIMCSDSSGGVVWSVDAANPVNNYGITLWDESMFPVPGARRSLVGVNGIRYNAVTGHVHYVNLPKLLYMRVPVDPATGRATGPYEVLAEGVMADDFALDAESGDAYLAGLDRNVVYRVGATGRTEVVAGGLNSTELAGATSAAFGRTGQDRRVLYVTTGGAVAAPVNGTYTEGGKVVAVELR</sequence>
<name>K2RW04_MACPH</name>
<evidence type="ECO:0000256" key="1">
    <source>
        <dbReference type="SAM" id="SignalP"/>
    </source>
</evidence>
<dbReference type="VEuPathDB" id="FungiDB:MPH_08465"/>
<dbReference type="SUPFAM" id="SSF63829">
    <property type="entry name" value="Calcium-dependent phosphotriesterase"/>
    <property type="match status" value="1"/>
</dbReference>
<accession>K2RW04</accession>
<keyword evidence="1" id="KW-0732">Signal</keyword>
<dbReference type="InterPro" id="IPR011042">
    <property type="entry name" value="6-blade_b-propeller_TolB-like"/>
</dbReference>
<dbReference type="InParanoid" id="K2RW04"/>
<feature type="chain" id="PRO_5003864513" evidence="1">
    <location>
        <begin position="25"/>
        <end position="326"/>
    </location>
</feature>
<dbReference type="InterPro" id="IPR052998">
    <property type="entry name" value="Hetero-Diels-Alderase-like"/>
</dbReference>
<organism evidence="2 3">
    <name type="scientific">Macrophomina phaseolina (strain MS6)</name>
    <name type="common">Charcoal rot fungus</name>
    <dbReference type="NCBI Taxonomy" id="1126212"/>
    <lineage>
        <taxon>Eukaryota</taxon>
        <taxon>Fungi</taxon>
        <taxon>Dikarya</taxon>
        <taxon>Ascomycota</taxon>
        <taxon>Pezizomycotina</taxon>
        <taxon>Dothideomycetes</taxon>
        <taxon>Dothideomycetes incertae sedis</taxon>
        <taxon>Botryosphaeriales</taxon>
        <taxon>Botryosphaeriaceae</taxon>
        <taxon>Macrophomina</taxon>
    </lineage>
</organism>
<gene>
    <name evidence="2" type="ORF">MPH_08465</name>
</gene>
<reference evidence="2 3" key="1">
    <citation type="journal article" date="2012" name="BMC Genomics">
        <title>Tools to kill: Genome of one of the most destructive plant pathogenic fungi Macrophomina phaseolina.</title>
        <authorList>
            <person name="Islam M.S."/>
            <person name="Haque M.S."/>
            <person name="Islam M.M."/>
            <person name="Emdad E.M."/>
            <person name="Halim A."/>
            <person name="Hossen Q.M.M."/>
            <person name="Hossain M.Z."/>
            <person name="Ahmed B."/>
            <person name="Rahim S."/>
            <person name="Rahman M.S."/>
            <person name="Alam M.M."/>
            <person name="Hou S."/>
            <person name="Wan X."/>
            <person name="Saito J.A."/>
            <person name="Alam M."/>
        </authorList>
    </citation>
    <scope>NUCLEOTIDE SEQUENCE [LARGE SCALE GENOMIC DNA]</scope>
    <source>
        <strain evidence="2 3">MS6</strain>
    </source>
</reference>
<dbReference type="Gene3D" id="2.120.10.30">
    <property type="entry name" value="TolB, C-terminal domain"/>
    <property type="match status" value="1"/>
</dbReference>
<dbReference type="STRING" id="1126212.K2RW04"/>
<dbReference type="OrthoDB" id="9977941at2759"/>
<dbReference type="HOGENOM" id="CLU_052989_1_0_1"/>
<dbReference type="eggNOG" id="ENOG502S00D">
    <property type="taxonomic scope" value="Eukaryota"/>
</dbReference>
<dbReference type="PANTHER" id="PTHR42060:SF3">
    <property type="entry name" value="SMP-30_GLUCONOLACTONASE_LRE-LIKE REGION DOMAIN-CONTAINING PROTEIN"/>
    <property type="match status" value="1"/>
</dbReference>
<evidence type="ECO:0000313" key="2">
    <source>
        <dbReference type="EMBL" id="EKG14374.1"/>
    </source>
</evidence>
<comment type="caution">
    <text evidence="2">The sequence shown here is derived from an EMBL/GenBank/DDBJ whole genome shotgun (WGS) entry which is preliminary data.</text>
</comment>